<dbReference type="NCBIfam" id="NF040718">
    <property type="entry name" value="BcsP_of_Ic"/>
    <property type="match status" value="1"/>
</dbReference>
<dbReference type="Pfam" id="PF10945">
    <property type="entry name" value="CBP_BcsR"/>
    <property type="match status" value="1"/>
</dbReference>
<organism evidence="1 2">
    <name type="scientific">Undibacterium hunanense</name>
    <dbReference type="NCBI Taxonomy" id="2762292"/>
    <lineage>
        <taxon>Bacteria</taxon>
        <taxon>Pseudomonadati</taxon>
        <taxon>Pseudomonadota</taxon>
        <taxon>Betaproteobacteria</taxon>
        <taxon>Burkholderiales</taxon>
        <taxon>Oxalobacteraceae</taxon>
        <taxon>Undibacterium</taxon>
    </lineage>
</organism>
<comment type="caution">
    <text evidence="1">The sequence shown here is derived from an EMBL/GenBank/DDBJ whole genome shotgun (WGS) entry which is preliminary data.</text>
</comment>
<protein>
    <recommendedName>
        <fullName evidence="3">Cellulose biosynthesis protein BcsR</fullName>
    </recommendedName>
</protein>
<evidence type="ECO:0000313" key="1">
    <source>
        <dbReference type="EMBL" id="MBC3921106.1"/>
    </source>
</evidence>
<evidence type="ECO:0008006" key="3">
    <source>
        <dbReference type="Google" id="ProtNLM"/>
    </source>
</evidence>
<keyword evidence="2" id="KW-1185">Reference proteome</keyword>
<evidence type="ECO:0000313" key="2">
    <source>
        <dbReference type="Proteomes" id="UP000650424"/>
    </source>
</evidence>
<sequence>MDDDVKNLFQKFGQTTDAYREINRDADSEQARQRWPLLRDVRVNGAPTPKRVHAQESEVAIPGAASQGTGVFNPASSKAVAKPASAKASAVVAPATSLLAAAPVVVKTPPLKQILLKQEVESDAGTGLAPIAAPTATPAVAPAVAPAPASAFMSRNVATAPREVLHAAAKAEAPATSLFAQRQPVAGEPPKAQVSAFVAASPAAVSAKPSFFTTPATPVAPAVQTAPPVATRATVAAAPATASVLQSIGGRRTTVAPALAPAPAQTAAQPGGNVPVSAVFGRLAAKPEAEKSVETGVNSFFKKIFKP</sequence>
<name>A0ABR6ZYZ7_9BURK</name>
<dbReference type="Proteomes" id="UP000650424">
    <property type="component" value="Unassembled WGS sequence"/>
</dbReference>
<dbReference type="EMBL" id="JACOGF010000026">
    <property type="protein sequence ID" value="MBC3921106.1"/>
    <property type="molecule type" value="Genomic_DNA"/>
</dbReference>
<gene>
    <name evidence="1" type="ORF">H8L32_26825</name>
</gene>
<dbReference type="InterPro" id="IPR024487">
    <property type="entry name" value="CBP_BcsR"/>
</dbReference>
<proteinExistence type="predicted"/>
<accession>A0ABR6ZYZ7</accession>
<dbReference type="RefSeq" id="WP_186950942.1">
    <property type="nucleotide sequence ID" value="NZ_JACOGF010000026.1"/>
</dbReference>
<reference evidence="1 2" key="1">
    <citation type="submission" date="2020-08" db="EMBL/GenBank/DDBJ databases">
        <title>Novel species isolated from subtropical streams in China.</title>
        <authorList>
            <person name="Lu H."/>
        </authorList>
    </citation>
    <scope>NUCLEOTIDE SEQUENCE [LARGE SCALE GENOMIC DNA]</scope>
    <source>
        <strain evidence="1 2">CY18W</strain>
    </source>
</reference>